<dbReference type="GO" id="GO:1990316">
    <property type="term" value="C:Atg1/ULK1 kinase complex"/>
    <property type="evidence" value="ECO:0007669"/>
    <property type="project" value="InterPro"/>
</dbReference>
<feature type="compositionally biased region" description="Low complexity" evidence="5">
    <location>
        <begin position="310"/>
        <end position="327"/>
    </location>
</feature>
<dbReference type="PANTHER" id="PTHR13430">
    <property type="match status" value="1"/>
</dbReference>
<evidence type="ECO:0000256" key="4">
    <source>
        <dbReference type="RuleBase" id="RU361214"/>
    </source>
</evidence>
<feature type="compositionally biased region" description="Low complexity" evidence="5">
    <location>
        <begin position="539"/>
        <end position="554"/>
    </location>
</feature>
<evidence type="ECO:0000259" key="6">
    <source>
        <dbReference type="Pfam" id="PF10033"/>
    </source>
</evidence>
<dbReference type="Pfam" id="PF10033">
    <property type="entry name" value="ATG13"/>
    <property type="match status" value="1"/>
</dbReference>
<feature type="region of interest" description="Disordered" evidence="5">
    <location>
        <begin position="245"/>
        <end position="283"/>
    </location>
</feature>
<feature type="region of interest" description="Disordered" evidence="5">
    <location>
        <begin position="424"/>
        <end position="484"/>
    </location>
</feature>
<feature type="region of interest" description="Disordered" evidence="5">
    <location>
        <begin position="296"/>
        <end position="376"/>
    </location>
</feature>
<gene>
    <name evidence="7" type="ORF">WICPIJ_003110</name>
</gene>
<comment type="similarity">
    <text evidence="1 4">Belongs to the ATG13 family. Fungi subfamily.</text>
</comment>
<feature type="compositionally biased region" description="Low complexity" evidence="5">
    <location>
        <begin position="467"/>
        <end position="478"/>
    </location>
</feature>
<evidence type="ECO:0000256" key="3">
    <source>
        <dbReference type="ARBA" id="ARBA00023006"/>
    </source>
</evidence>
<feature type="domain" description="Autophagy-related protein 13 N-terminal" evidence="6">
    <location>
        <begin position="14"/>
        <end position="228"/>
    </location>
</feature>
<feature type="region of interest" description="Disordered" evidence="5">
    <location>
        <begin position="518"/>
        <end position="655"/>
    </location>
</feature>
<reference evidence="7" key="1">
    <citation type="journal article" date="2021" name="Open Biol.">
        <title>Shared evolutionary footprints suggest mitochondrial oxidative damage underlies multiple complex I losses in fungi.</title>
        <authorList>
            <person name="Schikora-Tamarit M.A."/>
            <person name="Marcet-Houben M."/>
            <person name="Nosek J."/>
            <person name="Gabaldon T."/>
        </authorList>
    </citation>
    <scope>NUCLEOTIDE SEQUENCE</scope>
    <source>
        <strain evidence="7">CBS2887</strain>
    </source>
</reference>
<accession>A0A9P8QA80</accession>
<feature type="compositionally biased region" description="Low complexity" evidence="5">
    <location>
        <begin position="245"/>
        <end position="260"/>
    </location>
</feature>
<feature type="compositionally biased region" description="Acidic residues" evidence="5">
    <location>
        <begin position="519"/>
        <end position="530"/>
    </location>
</feature>
<feature type="compositionally biased region" description="Polar residues" evidence="5">
    <location>
        <begin position="296"/>
        <end position="309"/>
    </location>
</feature>
<feature type="compositionally biased region" description="Basic residues" evidence="5">
    <location>
        <begin position="632"/>
        <end position="644"/>
    </location>
</feature>
<evidence type="ECO:0000256" key="2">
    <source>
        <dbReference type="ARBA" id="ARBA00013801"/>
    </source>
</evidence>
<feature type="compositionally biased region" description="Polar residues" evidence="5">
    <location>
        <begin position="566"/>
        <end position="622"/>
    </location>
</feature>
<dbReference type="EMBL" id="JAEUBG010001731">
    <property type="protein sequence ID" value="KAH3685920.1"/>
    <property type="molecule type" value="Genomic_DNA"/>
</dbReference>
<dbReference type="GO" id="GO:0000423">
    <property type="term" value="P:mitophagy"/>
    <property type="evidence" value="ECO:0007669"/>
    <property type="project" value="TreeGrafter"/>
</dbReference>
<evidence type="ECO:0000256" key="1">
    <source>
        <dbReference type="ARBA" id="ARBA00005246"/>
    </source>
</evidence>
<dbReference type="GO" id="GO:0034497">
    <property type="term" value="P:protein localization to phagophore assembly site"/>
    <property type="evidence" value="ECO:0007669"/>
    <property type="project" value="TreeGrafter"/>
</dbReference>
<comment type="caution">
    <text evidence="7">The sequence shown here is derived from an EMBL/GenBank/DDBJ whole genome shotgun (WGS) entry which is preliminary data.</text>
</comment>
<dbReference type="PANTHER" id="PTHR13430:SF4">
    <property type="entry name" value="AUTOPHAGY-RELATED PROTEIN 13"/>
    <property type="match status" value="1"/>
</dbReference>
<keyword evidence="8" id="KW-1185">Reference proteome</keyword>
<dbReference type="OrthoDB" id="70161at2759"/>
<dbReference type="AlphaFoldDB" id="A0A9P8QA80"/>
<feature type="compositionally biased region" description="Polar residues" evidence="5">
    <location>
        <begin position="445"/>
        <end position="466"/>
    </location>
</feature>
<evidence type="ECO:0000313" key="7">
    <source>
        <dbReference type="EMBL" id="KAH3685920.1"/>
    </source>
</evidence>
<reference evidence="7" key="2">
    <citation type="submission" date="2021-01" db="EMBL/GenBank/DDBJ databases">
        <authorList>
            <person name="Schikora-Tamarit M.A."/>
        </authorList>
    </citation>
    <scope>NUCLEOTIDE SEQUENCE</scope>
    <source>
        <strain evidence="7">CBS2887</strain>
    </source>
</reference>
<dbReference type="InterPro" id="IPR036570">
    <property type="entry name" value="HORMA_dom_sf"/>
</dbReference>
<evidence type="ECO:0000313" key="8">
    <source>
        <dbReference type="Proteomes" id="UP000774326"/>
    </source>
</evidence>
<dbReference type="Gene3D" id="3.30.900.10">
    <property type="entry name" value="HORMA domain"/>
    <property type="match status" value="1"/>
</dbReference>
<proteinExistence type="inferred from homology"/>
<organism evidence="7 8">
    <name type="scientific">Wickerhamomyces pijperi</name>
    <name type="common">Yeast</name>
    <name type="synonym">Pichia pijperi</name>
    <dbReference type="NCBI Taxonomy" id="599730"/>
    <lineage>
        <taxon>Eukaryota</taxon>
        <taxon>Fungi</taxon>
        <taxon>Dikarya</taxon>
        <taxon>Ascomycota</taxon>
        <taxon>Saccharomycotina</taxon>
        <taxon>Saccharomycetes</taxon>
        <taxon>Phaffomycetales</taxon>
        <taxon>Wickerhamomycetaceae</taxon>
        <taxon>Wickerhamomyces</taxon>
    </lineage>
</organism>
<feature type="compositionally biased region" description="Polar residues" evidence="5">
    <location>
        <begin position="362"/>
        <end position="374"/>
    </location>
</feature>
<evidence type="ECO:0000256" key="5">
    <source>
        <dbReference type="SAM" id="MobiDB-lite"/>
    </source>
</evidence>
<sequence>MSSQNKKEKLLQIVHNFFLKSATVISQSRSLIPNDHTQNQRVNKWFNLETYDTVKDDLKLWKSSSQSLPPMIIETYLDLREFKPNQSLVLLDDDNIEWPVNTRKSEIVIERWLIELDVNIMDSYDEELPILYKKLIITFRYLYALSRLLPSYKLLHMLENNSFTKTPLRVGTRILDGNRSILSKGRIGLSKPIISSSKDHLTQRMFTPIATSMGLLKISVSYRNDVRFQINETEQTLSILFSNIDDSSTSSSSKPPSSNIRKVFKSGTVSPPCTSPNLTRNESNASIAQNLKIQRTGSTGVAAPQSQTQPLPTSSIPRSIPSSLNSNQGFPVELSSSGGTPKYSSSFGRNTRRSSLRRSSSIDKNTPGGSSSIDDNLKDFVKMMDSKQDLRLNYNPNIQDSLGRFQMMRSRNDLLSESMTASLYSKSTSPPIGTGSNTGGGPGTQADTGTSLIPIQQSHSYQQRLQRPNSRSPSHSPNTRLGLSISPRHYLPLISSRLSGGNPSNESLLLDERRYSSPIEEDQAESDINEDQQSPPMKITSMPISRITSTSPSSLNNIMPRMSFSVGPSNPTIAATQTHAKLHKPQSSDSSNTPNSPQLTTNSAGSKVRTNSTSGRCTNPNIVLSVGPEHHWQRHGHGHGHGHGHSGSGTGAAEDDDLLFTMSDMNLK</sequence>
<dbReference type="GO" id="GO:0034727">
    <property type="term" value="P:piecemeal microautophagy of the nucleus"/>
    <property type="evidence" value="ECO:0007669"/>
    <property type="project" value="TreeGrafter"/>
</dbReference>
<dbReference type="GO" id="GO:0000407">
    <property type="term" value="C:phagophore assembly site"/>
    <property type="evidence" value="ECO:0007669"/>
    <property type="project" value="TreeGrafter"/>
</dbReference>
<dbReference type="Proteomes" id="UP000774326">
    <property type="component" value="Unassembled WGS sequence"/>
</dbReference>
<keyword evidence="3 4" id="KW-0072">Autophagy</keyword>
<feature type="compositionally biased region" description="Polar residues" evidence="5">
    <location>
        <begin position="267"/>
        <end position="283"/>
    </location>
</feature>
<dbReference type="InterPro" id="IPR018731">
    <property type="entry name" value="Atg13_N"/>
</dbReference>
<protein>
    <recommendedName>
        <fullName evidence="2 4">Autophagy-related protein 13</fullName>
    </recommendedName>
</protein>
<dbReference type="GO" id="GO:0005829">
    <property type="term" value="C:cytosol"/>
    <property type="evidence" value="ECO:0007669"/>
    <property type="project" value="TreeGrafter"/>
</dbReference>
<dbReference type="InterPro" id="IPR040182">
    <property type="entry name" value="ATG13"/>
</dbReference>
<name>A0A9P8QA80_WICPI</name>
<feature type="compositionally biased region" description="Low complexity" evidence="5">
    <location>
        <begin position="335"/>
        <end position="346"/>
    </location>
</feature>
<dbReference type="Gene3D" id="6.10.140.1900">
    <property type="match status" value="1"/>
</dbReference>